<accession>A0ABM3EMP5</accession>
<dbReference type="GeneID" id="106610524"/>
<feature type="region of interest" description="Disordered" evidence="2">
    <location>
        <begin position="66"/>
        <end position="86"/>
    </location>
</feature>
<keyword evidence="1" id="KW-0175">Coiled coil</keyword>
<dbReference type="Proteomes" id="UP001652741">
    <property type="component" value="Chromosome ssa04"/>
</dbReference>
<evidence type="ECO:0000256" key="1">
    <source>
        <dbReference type="SAM" id="Coils"/>
    </source>
</evidence>
<feature type="coiled-coil region" evidence="1">
    <location>
        <begin position="38"/>
        <end position="65"/>
    </location>
</feature>
<protein>
    <submittedName>
        <fullName evidence="4">Mucin-5AC-like</fullName>
    </submittedName>
</protein>
<sequence>MAATNMSNEGFQIQFASVMASVLKTAVTETTKLFETIIGDLRGEISRIKEENEDLKSRLRSHEITKRWTGGSERQTAEPRPSRSTTRIGKCDIGVQCVLTKQALPQAGEQHLREEDQGTELLCGAYDEEGNPQMAFVLIKQEVDWEADYSDYYSPGYILLKKEGGDPPTLVRRQPLRELPGRALVPPGAVRALVNRYTQERPPTTQSTSGAAAAVLQGDPDTQEPPQARSPSQPRTREVNSGSAGQDQAPGAEQQSLVIPAAESPSTLDLTESPQSAATIQSTSTVLSTVMAQSTVTTLSKETVQTTTAVQSTVAVKSTAAASERPPPVLSGLPRTPLQDTQPSPVPPHPPPSPRPAQSHTDVLPVAHPIAVPSTQPARPTAVPDGPPAAPPTKPQPPTLLEQLGVATETSLTPPIQSAPCPTVLKEPAAPPEKQASLVTEHVQRSSTVPRPKSPAVPETMSDEAPVQLSAPAVTTPSPSCPFEMSKTQFVSQLSVVPLVRALPRLEEDGEEDEGQEDEGGLSSLPATSTEAVTTRSVATETTPAGEKKEEIVVQVGGSRKSSRRESILSGLRLRLRPRPRDSTPSPVVAKKPRGERTAPLDHDYSKVMQNRGEKSRELHVDQDVVEDTSKGETADDKSSGQGSSNHISEEEEGANTDVTSPTRQSAIVGGVSKSKKRSMTWVQAQRGLALAQAKRSRSKVTKASQRGLRSELRGLVTHTQFLPSNPQYRRSYSPSTASTSSLHCTSPHGAPSPRRTSPRQATGANVNPSPTTPPHPQPHPFKVTSTTPCRLTPRLVAAAALYLKRSPSSPQPISFTKACQAPVHLLCLRQGLPQPQGPQLPRPRPW</sequence>
<evidence type="ECO:0000256" key="2">
    <source>
        <dbReference type="SAM" id="MobiDB-lite"/>
    </source>
</evidence>
<reference evidence="4" key="1">
    <citation type="submission" date="2025-08" db="UniProtKB">
        <authorList>
            <consortium name="RefSeq"/>
        </authorList>
    </citation>
    <scope>IDENTIFICATION</scope>
</reference>
<feature type="compositionally biased region" description="Basic and acidic residues" evidence="2">
    <location>
        <begin position="593"/>
        <end position="639"/>
    </location>
</feature>
<organism evidence="3 4">
    <name type="scientific">Salmo salar</name>
    <name type="common">Atlantic salmon</name>
    <dbReference type="NCBI Taxonomy" id="8030"/>
    <lineage>
        <taxon>Eukaryota</taxon>
        <taxon>Metazoa</taxon>
        <taxon>Chordata</taxon>
        <taxon>Craniata</taxon>
        <taxon>Vertebrata</taxon>
        <taxon>Euteleostomi</taxon>
        <taxon>Actinopterygii</taxon>
        <taxon>Neopterygii</taxon>
        <taxon>Teleostei</taxon>
        <taxon>Protacanthopterygii</taxon>
        <taxon>Salmoniformes</taxon>
        <taxon>Salmonidae</taxon>
        <taxon>Salmoninae</taxon>
        <taxon>Salmo</taxon>
    </lineage>
</organism>
<proteinExistence type="predicted"/>
<feature type="region of interest" description="Disordered" evidence="2">
    <location>
        <begin position="199"/>
        <end position="255"/>
    </location>
</feature>
<feature type="compositionally biased region" description="Acidic residues" evidence="2">
    <location>
        <begin position="508"/>
        <end position="520"/>
    </location>
</feature>
<gene>
    <name evidence="4" type="primary">LOC106610524</name>
</gene>
<evidence type="ECO:0000313" key="3">
    <source>
        <dbReference type="Proteomes" id="UP001652741"/>
    </source>
</evidence>
<feature type="compositionally biased region" description="Polar residues" evidence="2">
    <location>
        <begin position="201"/>
        <end position="210"/>
    </location>
</feature>
<feature type="compositionally biased region" description="Polar residues" evidence="2">
    <location>
        <begin position="657"/>
        <end position="666"/>
    </location>
</feature>
<feature type="region of interest" description="Disordered" evidence="2">
    <location>
        <begin position="313"/>
        <end position="480"/>
    </location>
</feature>
<feature type="compositionally biased region" description="Pro residues" evidence="2">
    <location>
        <begin position="771"/>
        <end position="780"/>
    </location>
</feature>
<name>A0ABM3EMP5_SALSA</name>
<feature type="compositionally biased region" description="Polar residues" evidence="2">
    <location>
        <begin position="718"/>
        <end position="728"/>
    </location>
</feature>
<feature type="compositionally biased region" description="Pro residues" evidence="2">
    <location>
        <begin position="385"/>
        <end position="398"/>
    </location>
</feature>
<evidence type="ECO:0000313" key="4">
    <source>
        <dbReference type="RefSeq" id="XP_045572347.1"/>
    </source>
</evidence>
<feature type="compositionally biased region" description="Low complexity" evidence="2">
    <location>
        <begin position="313"/>
        <end position="323"/>
    </location>
</feature>
<feature type="compositionally biased region" description="Pro residues" evidence="2">
    <location>
        <begin position="344"/>
        <end position="355"/>
    </location>
</feature>
<feature type="region of interest" description="Disordered" evidence="2">
    <location>
        <begin position="503"/>
        <end position="788"/>
    </location>
</feature>
<feature type="compositionally biased region" description="Polar residues" evidence="2">
    <location>
        <begin position="229"/>
        <end position="246"/>
    </location>
</feature>
<feature type="compositionally biased region" description="Polar residues" evidence="2">
    <location>
        <begin position="755"/>
        <end position="768"/>
    </location>
</feature>
<dbReference type="RefSeq" id="XP_045572347.1">
    <property type="nucleotide sequence ID" value="XM_045716391.1"/>
</dbReference>
<keyword evidence="3" id="KW-1185">Reference proteome</keyword>
<feature type="compositionally biased region" description="Polar residues" evidence="2">
    <location>
        <begin position="525"/>
        <end position="543"/>
    </location>
</feature>
<feature type="compositionally biased region" description="Low complexity" evidence="2">
    <location>
        <begin position="729"/>
        <end position="742"/>
    </location>
</feature>